<dbReference type="SMART" id="SM00448">
    <property type="entry name" value="REC"/>
    <property type="match status" value="1"/>
</dbReference>
<dbReference type="GO" id="GO:0006355">
    <property type="term" value="P:regulation of DNA-templated transcription"/>
    <property type="evidence" value="ECO:0007669"/>
    <property type="project" value="InterPro"/>
</dbReference>
<dbReference type="PROSITE" id="PS50110">
    <property type="entry name" value="RESPONSE_REGULATORY"/>
    <property type="match status" value="1"/>
</dbReference>
<accession>A0A6J7E6H8</accession>
<reference evidence="8" key="1">
    <citation type="submission" date="2020-05" db="EMBL/GenBank/DDBJ databases">
        <authorList>
            <person name="Chiriac C."/>
            <person name="Salcher M."/>
            <person name="Ghai R."/>
            <person name="Kavagutti S V."/>
        </authorList>
    </citation>
    <scope>NUCLEOTIDE SEQUENCE</scope>
</reference>
<sequence>MAGTSDRPPRVLVVDDEDNISFLVASALRLDGIETTISSNGHDALARVASVRPDMIVLDVMMPGIDGFEVLRRLRADGSQIPVMFLTARDGVDDRVRGLTGGGDDYMIKPFAIAELVARVRVILRRVGLADKDRVLRVSDLELDHDAHRVTKAGSVVALSPTEYKLLHYLLVNTGRVVTRAQILDHVWEYDFDGDASVVETFMSYLRRKVDQSEPKLIHTVRGVGYCLRVDG</sequence>
<dbReference type="Gene3D" id="6.10.250.690">
    <property type="match status" value="1"/>
</dbReference>
<dbReference type="Pfam" id="PF00486">
    <property type="entry name" value="Trans_reg_C"/>
    <property type="match status" value="1"/>
</dbReference>
<evidence type="ECO:0000259" key="6">
    <source>
        <dbReference type="PROSITE" id="PS50110"/>
    </source>
</evidence>
<gene>
    <name evidence="8" type="ORF">UFOPK3376_01283</name>
</gene>
<dbReference type="InterPro" id="IPR016032">
    <property type="entry name" value="Sig_transdc_resp-reg_C-effctor"/>
</dbReference>
<dbReference type="InterPro" id="IPR036388">
    <property type="entry name" value="WH-like_DNA-bd_sf"/>
</dbReference>
<evidence type="ECO:0000313" key="8">
    <source>
        <dbReference type="EMBL" id="CAB4878566.1"/>
    </source>
</evidence>
<dbReference type="PANTHER" id="PTHR48111:SF28">
    <property type="entry name" value="TRANSCRIPTIONAL REGULATORY PROTEIN TCRX-RELATED"/>
    <property type="match status" value="1"/>
</dbReference>
<dbReference type="InterPro" id="IPR001867">
    <property type="entry name" value="OmpR/PhoB-type_DNA-bd"/>
</dbReference>
<dbReference type="GO" id="GO:0032993">
    <property type="term" value="C:protein-DNA complex"/>
    <property type="evidence" value="ECO:0007669"/>
    <property type="project" value="TreeGrafter"/>
</dbReference>
<dbReference type="SMART" id="SM00862">
    <property type="entry name" value="Trans_reg_C"/>
    <property type="match status" value="1"/>
</dbReference>
<dbReference type="FunFam" id="3.40.50.2300:FF:000001">
    <property type="entry name" value="DNA-binding response regulator PhoB"/>
    <property type="match status" value="1"/>
</dbReference>
<dbReference type="GO" id="GO:0000976">
    <property type="term" value="F:transcription cis-regulatory region binding"/>
    <property type="evidence" value="ECO:0007669"/>
    <property type="project" value="TreeGrafter"/>
</dbReference>
<evidence type="ECO:0000256" key="3">
    <source>
        <dbReference type="ARBA" id="ARBA00023015"/>
    </source>
</evidence>
<evidence type="ECO:0000256" key="1">
    <source>
        <dbReference type="ARBA" id="ARBA00022553"/>
    </source>
</evidence>
<dbReference type="Pfam" id="PF00072">
    <property type="entry name" value="Response_reg"/>
    <property type="match status" value="1"/>
</dbReference>
<organism evidence="8">
    <name type="scientific">freshwater metagenome</name>
    <dbReference type="NCBI Taxonomy" id="449393"/>
    <lineage>
        <taxon>unclassified sequences</taxon>
        <taxon>metagenomes</taxon>
        <taxon>ecological metagenomes</taxon>
    </lineage>
</organism>
<dbReference type="AlphaFoldDB" id="A0A6J7E6H8"/>
<evidence type="ECO:0000259" key="7">
    <source>
        <dbReference type="PROSITE" id="PS51755"/>
    </source>
</evidence>
<dbReference type="EMBL" id="CAFBLP010000027">
    <property type="protein sequence ID" value="CAB4878566.1"/>
    <property type="molecule type" value="Genomic_DNA"/>
</dbReference>
<dbReference type="PANTHER" id="PTHR48111">
    <property type="entry name" value="REGULATOR OF RPOS"/>
    <property type="match status" value="1"/>
</dbReference>
<name>A0A6J7E6H8_9ZZZZ</name>
<evidence type="ECO:0000256" key="5">
    <source>
        <dbReference type="ARBA" id="ARBA00023163"/>
    </source>
</evidence>
<dbReference type="SUPFAM" id="SSF46894">
    <property type="entry name" value="C-terminal effector domain of the bipartite response regulators"/>
    <property type="match status" value="1"/>
</dbReference>
<keyword evidence="2" id="KW-0902">Two-component regulatory system</keyword>
<evidence type="ECO:0000256" key="2">
    <source>
        <dbReference type="ARBA" id="ARBA00023012"/>
    </source>
</evidence>
<dbReference type="CDD" id="cd00383">
    <property type="entry name" value="trans_reg_C"/>
    <property type="match status" value="1"/>
</dbReference>
<dbReference type="InterPro" id="IPR039420">
    <property type="entry name" value="WalR-like"/>
</dbReference>
<keyword evidence="1" id="KW-0597">Phosphoprotein</keyword>
<dbReference type="SUPFAM" id="SSF52172">
    <property type="entry name" value="CheY-like"/>
    <property type="match status" value="1"/>
</dbReference>
<dbReference type="GO" id="GO:0000156">
    <property type="term" value="F:phosphorelay response regulator activity"/>
    <property type="evidence" value="ECO:0007669"/>
    <property type="project" value="TreeGrafter"/>
</dbReference>
<feature type="domain" description="Response regulatory" evidence="6">
    <location>
        <begin position="10"/>
        <end position="124"/>
    </location>
</feature>
<proteinExistence type="predicted"/>
<dbReference type="PROSITE" id="PS51755">
    <property type="entry name" value="OMPR_PHOB"/>
    <property type="match status" value="1"/>
</dbReference>
<dbReference type="InterPro" id="IPR001789">
    <property type="entry name" value="Sig_transdc_resp-reg_receiver"/>
</dbReference>
<dbReference type="FunFam" id="1.10.10.10:FF:000005">
    <property type="entry name" value="Two-component system response regulator"/>
    <property type="match status" value="1"/>
</dbReference>
<dbReference type="GO" id="GO:0005829">
    <property type="term" value="C:cytosol"/>
    <property type="evidence" value="ECO:0007669"/>
    <property type="project" value="TreeGrafter"/>
</dbReference>
<protein>
    <submittedName>
        <fullName evidence="8">Unannotated protein</fullName>
    </submittedName>
</protein>
<feature type="domain" description="OmpR/PhoB-type" evidence="7">
    <location>
        <begin position="133"/>
        <end position="230"/>
    </location>
</feature>
<keyword evidence="3" id="KW-0805">Transcription regulation</keyword>
<evidence type="ECO:0000256" key="4">
    <source>
        <dbReference type="ARBA" id="ARBA00023125"/>
    </source>
</evidence>
<dbReference type="Gene3D" id="3.40.50.2300">
    <property type="match status" value="1"/>
</dbReference>
<keyword evidence="5" id="KW-0804">Transcription</keyword>
<dbReference type="InterPro" id="IPR011006">
    <property type="entry name" value="CheY-like_superfamily"/>
</dbReference>
<keyword evidence="4" id="KW-0238">DNA-binding</keyword>
<dbReference type="Gene3D" id="1.10.10.10">
    <property type="entry name" value="Winged helix-like DNA-binding domain superfamily/Winged helix DNA-binding domain"/>
    <property type="match status" value="1"/>
</dbReference>